<gene>
    <name evidence="3" type="ORF">CANTEDRAFT_128346</name>
</gene>
<sequence>MQMKNALLHVEHERRYLHNKLQELKGNIRVYCRIRPPSPGVHPQQLAEIEYPADDNDVDESLCQAISISKELPSSEYLQGQTQARNKTSYTFKFDKVFGPSHQNSQVFDELSQLVQSALDGFNVCVFAYGQTGSGKTWTMSHPGDGMIPLTIHKIFDDISDLKQNGWEYSVEGQFLEIYNETIIDLLANGSGDTKYDIKHDDINGKTTISNLRTIRLNSAQEALMLFNKSALNRSTASTNSNERSSRSHSIFVLNIKGFNAKIGTSCEGCLNLVDLAGSERLNNSQAKGDRLKETQYINKSLSCLGDVIYSLGQPKNNHVPYRNSKLTYLLKHSLGGNSKTLMFVNISPAATNFNESLNSFRFATKVGNTKRGSGIRK</sequence>
<reference evidence="3 4" key="1">
    <citation type="journal article" date="2011" name="Proc. Natl. Acad. Sci. U.S.A.">
        <title>Comparative genomics of xylose-fermenting fungi for enhanced biofuel production.</title>
        <authorList>
            <person name="Wohlbach D.J."/>
            <person name="Kuo A."/>
            <person name="Sato T.K."/>
            <person name="Potts K.M."/>
            <person name="Salamov A.A."/>
            <person name="LaButti K.M."/>
            <person name="Sun H."/>
            <person name="Clum A."/>
            <person name="Pangilinan J.L."/>
            <person name="Lindquist E.A."/>
            <person name="Lucas S."/>
            <person name="Lapidus A."/>
            <person name="Jin M."/>
            <person name="Gunawan C."/>
            <person name="Balan V."/>
            <person name="Dale B.E."/>
            <person name="Jeffries T.W."/>
            <person name="Zinkel R."/>
            <person name="Barry K.W."/>
            <person name="Grigoriev I.V."/>
            <person name="Gasch A.P."/>
        </authorList>
    </citation>
    <scope>NUCLEOTIDE SEQUENCE [LARGE SCALE GENOMIC DNA]</scope>
    <source>
        <strain evidence="4">ATCC 10573 / BCRC 21748 / CBS 615 / JCM 9827 / NBRC 10315 / NRRL Y-1498 / VKM Y-70</strain>
    </source>
</reference>
<dbReference type="HOGENOM" id="CLU_001485_2_2_1"/>
<dbReference type="InterPro" id="IPR027417">
    <property type="entry name" value="P-loop_NTPase"/>
</dbReference>
<comment type="similarity">
    <text evidence="1">Belongs to the TRAFAC class myosin-kinesin ATPase superfamily. Kinesin family.</text>
</comment>
<keyword evidence="1" id="KW-0505">Motor protein</keyword>
<keyword evidence="4" id="KW-1185">Reference proteome</keyword>
<dbReference type="Pfam" id="PF00225">
    <property type="entry name" value="Kinesin"/>
    <property type="match status" value="1"/>
</dbReference>
<dbReference type="Proteomes" id="UP000000707">
    <property type="component" value="Unassembled WGS sequence"/>
</dbReference>
<dbReference type="GO" id="GO:0008017">
    <property type="term" value="F:microtubule binding"/>
    <property type="evidence" value="ECO:0007669"/>
    <property type="project" value="InterPro"/>
</dbReference>
<evidence type="ECO:0000256" key="1">
    <source>
        <dbReference type="PROSITE-ProRule" id="PRU00283"/>
    </source>
</evidence>
<proteinExistence type="inferred from homology"/>
<dbReference type="InterPro" id="IPR036961">
    <property type="entry name" value="Kinesin_motor_dom_sf"/>
</dbReference>
<dbReference type="GeneID" id="18249298"/>
<keyword evidence="1" id="KW-0067">ATP-binding</keyword>
<keyword evidence="1" id="KW-0547">Nucleotide-binding</keyword>
<dbReference type="eggNOG" id="KOG0239">
    <property type="taxonomic scope" value="Eukaryota"/>
</dbReference>
<protein>
    <submittedName>
        <fullName evidence="3">Kinesin-domain-containing protein</fullName>
    </submittedName>
</protein>
<evidence type="ECO:0000259" key="2">
    <source>
        <dbReference type="PROSITE" id="PS50067"/>
    </source>
</evidence>
<dbReference type="KEGG" id="cten:18249298"/>
<dbReference type="EMBL" id="GL996528">
    <property type="protein sequence ID" value="EGV60753.1"/>
    <property type="molecule type" value="Genomic_DNA"/>
</dbReference>
<accession>G3BC10</accession>
<dbReference type="SMART" id="SM00129">
    <property type="entry name" value="KISc"/>
    <property type="match status" value="1"/>
</dbReference>
<dbReference type="SUPFAM" id="SSF52540">
    <property type="entry name" value="P-loop containing nucleoside triphosphate hydrolases"/>
    <property type="match status" value="1"/>
</dbReference>
<dbReference type="GO" id="GO:0007018">
    <property type="term" value="P:microtubule-based movement"/>
    <property type="evidence" value="ECO:0007669"/>
    <property type="project" value="InterPro"/>
</dbReference>
<dbReference type="PRINTS" id="PR00380">
    <property type="entry name" value="KINESINHEAVY"/>
</dbReference>
<dbReference type="GO" id="GO:0003777">
    <property type="term" value="F:microtubule motor activity"/>
    <property type="evidence" value="ECO:0007669"/>
    <property type="project" value="InterPro"/>
</dbReference>
<feature type="domain" description="Kinesin motor" evidence="2">
    <location>
        <begin position="27"/>
        <end position="370"/>
    </location>
</feature>
<dbReference type="GO" id="GO:0005524">
    <property type="term" value="F:ATP binding"/>
    <property type="evidence" value="ECO:0007669"/>
    <property type="project" value="UniProtKB-UniRule"/>
</dbReference>
<dbReference type="InterPro" id="IPR027640">
    <property type="entry name" value="Kinesin-like_fam"/>
</dbReference>
<feature type="binding site" evidence="1">
    <location>
        <begin position="130"/>
        <end position="137"/>
    </location>
    <ligand>
        <name>ATP</name>
        <dbReference type="ChEBI" id="CHEBI:30616"/>
    </ligand>
</feature>
<dbReference type="PANTHER" id="PTHR47972">
    <property type="entry name" value="KINESIN-LIKE PROTEIN KLP-3"/>
    <property type="match status" value="1"/>
</dbReference>
<dbReference type="InterPro" id="IPR001752">
    <property type="entry name" value="Kinesin_motor_dom"/>
</dbReference>
<name>G3BC10_CANTC</name>
<dbReference type="CDD" id="cd01366">
    <property type="entry name" value="KISc_C_terminal"/>
    <property type="match status" value="1"/>
</dbReference>
<dbReference type="OrthoDB" id="3176171at2759"/>
<dbReference type="AlphaFoldDB" id="G3BC10"/>
<evidence type="ECO:0000313" key="4">
    <source>
        <dbReference type="Proteomes" id="UP000000707"/>
    </source>
</evidence>
<dbReference type="Gene3D" id="3.40.850.10">
    <property type="entry name" value="Kinesin motor domain"/>
    <property type="match status" value="1"/>
</dbReference>
<organism evidence="4">
    <name type="scientific">Candida tenuis (strain ATCC 10573 / BCRC 21748 / CBS 615 / JCM 9827 / NBRC 10315 / NRRL Y-1498 / VKM Y-70)</name>
    <name type="common">Yeast</name>
    <name type="synonym">Yamadazyma tenuis</name>
    <dbReference type="NCBI Taxonomy" id="590646"/>
    <lineage>
        <taxon>Eukaryota</taxon>
        <taxon>Fungi</taxon>
        <taxon>Dikarya</taxon>
        <taxon>Ascomycota</taxon>
        <taxon>Saccharomycotina</taxon>
        <taxon>Pichiomycetes</taxon>
        <taxon>Debaryomycetaceae</taxon>
        <taxon>Yamadazyma</taxon>
    </lineage>
</organism>
<dbReference type="STRING" id="590646.G3BC10"/>
<evidence type="ECO:0000313" key="3">
    <source>
        <dbReference type="EMBL" id="EGV60753.1"/>
    </source>
</evidence>
<dbReference type="PROSITE" id="PS50067">
    <property type="entry name" value="KINESIN_MOTOR_2"/>
    <property type="match status" value="1"/>
</dbReference>